<gene>
    <name evidence="2" type="ORF">FZD51_10335</name>
</gene>
<protein>
    <submittedName>
        <fullName evidence="2">M48 family metallopeptidase</fullName>
    </submittedName>
</protein>
<evidence type="ECO:0000259" key="1">
    <source>
        <dbReference type="Pfam" id="PF01863"/>
    </source>
</evidence>
<dbReference type="EMBL" id="VTER01000005">
    <property type="protein sequence ID" value="TYS48515.1"/>
    <property type="molecule type" value="Genomic_DNA"/>
</dbReference>
<dbReference type="PANTHER" id="PTHR30399">
    <property type="entry name" value="UNCHARACTERIZED PROTEIN YGJP"/>
    <property type="match status" value="1"/>
</dbReference>
<dbReference type="Proteomes" id="UP000322139">
    <property type="component" value="Unassembled WGS sequence"/>
</dbReference>
<dbReference type="CDD" id="cd07344">
    <property type="entry name" value="M48_yhfN_like"/>
    <property type="match status" value="1"/>
</dbReference>
<dbReference type="InterPro" id="IPR002725">
    <property type="entry name" value="YgjP-like_metallopeptidase"/>
</dbReference>
<name>A0A5D4RAT5_9BACI</name>
<evidence type="ECO:0000313" key="2">
    <source>
        <dbReference type="EMBL" id="TYS48515.1"/>
    </source>
</evidence>
<reference evidence="2 3" key="1">
    <citation type="submission" date="2019-08" db="EMBL/GenBank/DDBJ databases">
        <title>Bacillus genomes from the desert of Cuatro Cienegas, Coahuila.</title>
        <authorList>
            <person name="Olmedo-Alvarez G."/>
        </authorList>
    </citation>
    <scope>NUCLEOTIDE SEQUENCE [LARGE SCALE GENOMIC DNA]</scope>
    <source>
        <strain evidence="2 3">CH446_14T</strain>
    </source>
</reference>
<proteinExistence type="predicted"/>
<dbReference type="PANTHER" id="PTHR30399:SF1">
    <property type="entry name" value="UTP PYROPHOSPHATASE"/>
    <property type="match status" value="1"/>
</dbReference>
<feature type="domain" description="YgjP-like metallopeptidase" evidence="1">
    <location>
        <begin position="20"/>
        <end position="227"/>
    </location>
</feature>
<evidence type="ECO:0000313" key="3">
    <source>
        <dbReference type="Proteomes" id="UP000322139"/>
    </source>
</evidence>
<dbReference type="InterPro" id="IPR053136">
    <property type="entry name" value="UTP_pyrophosphatase-like"/>
</dbReference>
<comment type="caution">
    <text evidence="2">The sequence shown here is derived from an EMBL/GenBank/DDBJ whole genome shotgun (WGS) entry which is preliminary data.</text>
</comment>
<dbReference type="RefSeq" id="WP_148974696.1">
    <property type="nucleotide sequence ID" value="NZ_JBNIKU010000007.1"/>
</dbReference>
<sequence>MLHTYQGETISFQIVHKNRKTAGIYIDVLGHIEIRVPKGTKDESVLKLVEEKWEWILENTQEMKDRLEGPKERSYDPDEKFLYLGKSYPIEVTVDVGGEQDYAAVDGDKLRIFVKEPGDEQIQQALKRFYYQQCKALVEKNIQANQQHFKMKPQSIRISDSSTTWGTCDSNRRLTFNWKLAMAPPKVIEYVVIHEMCHMMHMNHDRSFWRLVGKLMPDYKEQERWLALSSWQMTV</sequence>
<dbReference type="AlphaFoldDB" id="A0A5D4RAT5"/>
<dbReference type="Pfam" id="PF01863">
    <property type="entry name" value="YgjP-like"/>
    <property type="match status" value="1"/>
</dbReference>
<organism evidence="2 3">
    <name type="scientific">Bacillus infantis</name>
    <dbReference type="NCBI Taxonomy" id="324767"/>
    <lineage>
        <taxon>Bacteria</taxon>
        <taxon>Bacillati</taxon>
        <taxon>Bacillota</taxon>
        <taxon>Bacilli</taxon>
        <taxon>Bacillales</taxon>
        <taxon>Bacillaceae</taxon>
        <taxon>Bacillus</taxon>
    </lineage>
</organism>
<dbReference type="Gene3D" id="3.30.2010.10">
    <property type="entry name" value="Metalloproteases ('zincins'), catalytic domain"/>
    <property type="match status" value="1"/>
</dbReference>
<accession>A0A5D4RAT5</accession>